<evidence type="ECO:0000313" key="2">
    <source>
        <dbReference type="Proteomes" id="UP000037751"/>
    </source>
</evidence>
<dbReference type="VEuPathDB" id="FungiDB:Malapachy_2042"/>
<dbReference type="RefSeq" id="XP_017991474.1">
    <property type="nucleotide sequence ID" value="XM_018136536.1"/>
</dbReference>
<dbReference type="GO" id="GO:0003824">
    <property type="term" value="F:catalytic activity"/>
    <property type="evidence" value="ECO:0007669"/>
    <property type="project" value="InterPro"/>
</dbReference>
<dbReference type="SUPFAM" id="SSF56752">
    <property type="entry name" value="D-aminoacid aminotransferase-like PLP-dependent enzymes"/>
    <property type="match status" value="1"/>
</dbReference>
<comment type="caution">
    <text evidence="1">The sequence shown here is derived from an EMBL/GenBank/DDBJ whole genome shotgun (WGS) entry which is preliminary data.</text>
</comment>
<reference evidence="1 2" key="1">
    <citation type="submission" date="2015-07" db="EMBL/GenBank/DDBJ databases">
        <title>Draft Genome Sequence of Malassezia furfur CBS1878 and Malassezia pachydermatis CBS1879.</title>
        <authorList>
            <person name="Triana S."/>
            <person name="Ohm R."/>
            <person name="Gonzalez A."/>
            <person name="DeCock H."/>
            <person name="Restrepo S."/>
            <person name="Celis A."/>
        </authorList>
    </citation>
    <scope>NUCLEOTIDE SEQUENCE [LARGE SCALE GENOMIC DNA]</scope>
    <source>
        <strain evidence="1 2">CBS 1879</strain>
    </source>
</reference>
<gene>
    <name evidence="1" type="ORF">Malapachy_2042</name>
</gene>
<dbReference type="Proteomes" id="UP000037751">
    <property type="component" value="Unassembled WGS sequence"/>
</dbReference>
<sequence>MTPVPTEAITSARCYVTPGSAPRSLADLVPQKVSDMLNRSTLSDLSDDASLQSLLQAHPLALHVPMWSAHILRLRDATAALHRTYPETWTKSWSIEEILASQAVQDLSHALQTSDTPMLRASVRIHATGTSRTIIAPMSIPPPSNLIVRLDTQPVWLRDAMVLHKTDARDPYDAARARVHGTLSAPSADPNACFDVLLWHTDEAGVSYITESSIANVIVELPEETGPMYYTPPFSALLPGLLIQGLVHEGVVHIQPLPVEKLRVKMQQPGAQLWLCNAVRGMFAVSLETS</sequence>
<protein>
    <submittedName>
        <fullName evidence="1">Para-aminobenzoate subunit i</fullName>
    </submittedName>
</protein>
<dbReference type="AlphaFoldDB" id="A0A0M9VNX7"/>
<evidence type="ECO:0000313" key="1">
    <source>
        <dbReference type="EMBL" id="KOS13842.1"/>
    </source>
</evidence>
<dbReference type="EMBL" id="LGAV01000005">
    <property type="protein sequence ID" value="KOS13842.1"/>
    <property type="molecule type" value="Genomic_DNA"/>
</dbReference>
<dbReference type="InterPro" id="IPR043132">
    <property type="entry name" value="BCAT-like_C"/>
</dbReference>
<dbReference type="Pfam" id="PF01063">
    <property type="entry name" value="Aminotran_4"/>
    <property type="match status" value="1"/>
</dbReference>
<dbReference type="OrthoDB" id="28737at2759"/>
<proteinExistence type="predicted"/>
<dbReference type="InterPro" id="IPR036038">
    <property type="entry name" value="Aminotransferase-like"/>
</dbReference>
<keyword evidence="2" id="KW-1185">Reference proteome</keyword>
<name>A0A0M9VNX7_9BASI</name>
<organism evidence="1 2">
    <name type="scientific">Malassezia pachydermatis</name>
    <dbReference type="NCBI Taxonomy" id="77020"/>
    <lineage>
        <taxon>Eukaryota</taxon>
        <taxon>Fungi</taxon>
        <taxon>Dikarya</taxon>
        <taxon>Basidiomycota</taxon>
        <taxon>Ustilaginomycotina</taxon>
        <taxon>Malasseziomycetes</taxon>
        <taxon>Malasseziales</taxon>
        <taxon>Malasseziaceae</taxon>
        <taxon>Malassezia</taxon>
    </lineage>
</organism>
<dbReference type="GeneID" id="28728411"/>
<dbReference type="InterPro" id="IPR001544">
    <property type="entry name" value="Aminotrans_IV"/>
</dbReference>
<dbReference type="Gene3D" id="3.20.10.10">
    <property type="entry name" value="D-amino Acid Aminotransferase, subunit A, domain 2"/>
    <property type="match status" value="1"/>
</dbReference>
<accession>A0A0M9VNX7</accession>